<evidence type="ECO:0000313" key="1">
    <source>
        <dbReference type="EMBL" id="KAJ1206475.1"/>
    </source>
</evidence>
<dbReference type="EMBL" id="JANPWB010000002">
    <property type="protein sequence ID" value="KAJ1206475.1"/>
    <property type="molecule type" value="Genomic_DNA"/>
</dbReference>
<accession>A0AAV7W2C6</accession>
<dbReference type="Proteomes" id="UP001066276">
    <property type="component" value="Chromosome 1_2"/>
</dbReference>
<dbReference type="AlphaFoldDB" id="A0AAV7W2C6"/>
<keyword evidence="2" id="KW-1185">Reference proteome</keyword>
<proteinExistence type="predicted"/>
<evidence type="ECO:0000313" key="2">
    <source>
        <dbReference type="Proteomes" id="UP001066276"/>
    </source>
</evidence>
<comment type="caution">
    <text evidence="1">The sequence shown here is derived from an EMBL/GenBank/DDBJ whole genome shotgun (WGS) entry which is preliminary data.</text>
</comment>
<organism evidence="1 2">
    <name type="scientific">Pleurodeles waltl</name>
    <name type="common">Iberian ribbed newt</name>
    <dbReference type="NCBI Taxonomy" id="8319"/>
    <lineage>
        <taxon>Eukaryota</taxon>
        <taxon>Metazoa</taxon>
        <taxon>Chordata</taxon>
        <taxon>Craniata</taxon>
        <taxon>Vertebrata</taxon>
        <taxon>Euteleostomi</taxon>
        <taxon>Amphibia</taxon>
        <taxon>Batrachia</taxon>
        <taxon>Caudata</taxon>
        <taxon>Salamandroidea</taxon>
        <taxon>Salamandridae</taxon>
        <taxon>Pleurodelinae</taxon>
        <taxon>Pleurodeles</taxon>
    </lineage>
</organism>
<sequence>MDLKILDLSVASTSIRADITGFRETVTDLDHRLTTVEDQVATLPDRDAELRLLRIKFTDLEDRSRRDNVCFLASQNIKNAPTF</sequence>
<gene>
    <name evidence="1" type="ORF">NDU88_001880</name>
</gene>
<name>A0AAV7W2C6_PLEWA</name>
<protein>
    <submittedName>
        <fullName evidence="1">Uncharacterized protein</fullName>
    </submittedName>
</protein>
<reference evidence="1" key="1">
    <citation type="journal article" date="2022" name="bioRxiv">
        <title>Sequencing and chromosome-scale assembly of the giantPleurodeles waltlgenome.</title>
        <authorList>
            <person name="Brown T."/>
            <person name="Elewa A."/>
            <person name="Iarovenko S."/>
            <person name="Subramanian E."/>
            <person name="Araus A.J."/>
            <person name="Petzold A."/>
            <person name="Susuki M."/>
            <person name="Suzuki K.-i.T."/>
            <person name="Hayashi T."/>
            <person name="Toyoda A."/>
            <person name="Oliveira C."/>
            <person name="Osipova E."/>
            <person name="Leigh N.D."/>
            <person name="Simon A."/>
            <person name="Yun M.H."/>
        </authorList>
    </citation>
    <scope>NUCLEOTIDE SEQUENCE</scope>
    <source>
        <strain evidence="1">20211129_DDA</strain>
        <tissue evidence="1">Liver</tissue>
    </source>
</reference>